<gene>
    <name evidence="1" type="ORF">QYM36_017625</name>
</gene>
<proteinExistence type="predicted"/>
<evidence type="ECO:0000313" key="2">
    <source>
        <dbReference type="Proteomes" id="UP001187531"/>
    </source>
</evidence>
<dbReference type="Proteomes" id="UP001187531">
    <property type="component" value="Unassembled WGS sequence"/>
</dbReference>
<name>A0AA88HBM5_ARTSF</name>
<reference evidence="1" key="1">
    <citation type="submission" date="2023-07" db="EMBL/GenBank/DDBJ databases">
        <title>Chromosome-level genome assembly of Artemia franciscana.</title>
        <authorList>
            <person name="Jo E."/>
        </authorList>
    </citation>
    <scope>NUCLEOTIDE SEQUENCE</scope>
    <source>
        <tissue evidence="1">Whole body</tissue>
    </source>
</reference>
<accession>A0AA88HBM5</accession>
<organism evidence="1 2">
    <name type="scientific">Artemia franciscana</name>
    <name type="common">Brine shrimp</name>
    <name type="synonym">Artemia sanfranciscana</name>
    <dbReference type="NCBI Taxonomy" id="6661"/>
    <lineage>
        <taxon>Eukaryota</taxon>
        <taxon>Metazoa</taxon>
        <taxon>Ecdysozoa</taxon>
        <taxon>Arthropoda</taxon>
        <taxon>Crustacea</taxon>
        <taxon>Branchiopoda</taxon>
        <taxon>Anostraca</taxon>
        <taxon>Artemiidae</taxon>
        <taxon>Artemia</taxon>
    </lineage>
</organism>
<dbReference type="AlphaFoldDB" id="A0AA88HBM5"/>
<dbReference type="EMBL" id="JAVRJZ010000040">
    <property type="protein sequence ID" value="KAK2704049.1"/>
    <property type="molecule type" value="Genomic_DNA"/>
</dbReference>
<sequence>MLAIQLYDLRFIYRPGQEFPMADTLSRLHMENTDPEEDLQAELHVHNVMKHIPIKDQMVQSIADSTKHDPKMQVLADTIKLQKRTGNIPRNPLKG</sequence>
<evidence type="ECO:0000313" key="1">
    <source>
        <dbReference type="EMBL" id="KAK2704049.1"/>
    </source>
</evidence>
<protein>
    <submittedName>
        <fullName evidence="1">Uncharacterized protein</fullName>
    </submittedName>
</protein>
<keyword evidence="2" id="KW-1185">Reference proteome</keyword>
<comment type="caution">
    <text evidence="1">The sequence shown here is derived from an EMBL/GenBank/DDBJ whole genome shotgun (WGS) entry which is preliminary data.</text>
</comment>